<organism evidence="6 7">
    <name type="scientific">Brassica napus</name>
    <name type="common">Rape</name>
    <dbReference type="NCBI Taxonomy" id="3708"/>
    <lineage>
        <taxon>Eukaryota</taxon>
        <taxon>Viridiplantae</taxon>
        <taxon>Streptophyta</taxon>
        <taxon>Embryophyta</taxon>
        <taxon>Tracheophyta</taxon>
        <taxon>Spermatophyta</taxon>
        <taxon>Magnoliopsida</taxon>
        <taxon>eudicotyledons</taxon>
        <taxon>Gunneridae</taxon>
        <taxon>Pentapetalae</taxon>
        <taxon>rosids</taxon>
        <taxon>malvids</taxon>
        <taxon>Brassicales</taxon>
        <taxon>Brassicaceae</taxon>
        <taxon>Brassiceae</taxon>
        <taxon>Brassica</taxon>
    </lineage>
</organism>
<comment type="similarity">
    <text evidence="1">Belongs to the RLP family.</text>
</comment>
<dbReference type="Gene3D" id="3.80.10.10">
    <property type="entry name" value="Ribonuclease Inhibitor"/>
    <property type="match status" value="4"/>
</dbReference>
<dbReference type="SMART" id="SM00369">
    <property type="entry name" value="LRR_TYP"/>
    <property type="match status" value="7"/>
</dbReference>
<keyword evidence="7" id="KW-1185">Reference proteome</keyword>
<comment type="caution">
    <text evidence="6">The sequence shown here is derived from an EMBL/GenBank/DDBJ whole genome shotgun (WGS) entry which is preliminary data.</text>
</comment>
<dbReference type="InterPro" id="IPR051502">
    <property type="entry name" value="RLP_Defense_Trigger"/>
</dbReference>
<evidence type="ECO:0000256" key="2">
    <source>
        <dbReference type="ARBA" id="ARBA00022614"/>
    </source>
</evidence>
<dbReference type="InterPro" id="IPR003591">
    <property type="entry name" value="Leu-rich_rpt_typical-subtyp"/>
</dbReference>
<dbReference type="Pfam" id="PF13855">
    <property type="entry name" value="LRR_8"/>
    <property type="match status" value="2"/>
</dbReference>
<evidence type="ECO:0008006" key="8">
    <source>
        <dbReference type="Google" id="ProtNLM"/>
    </source>
</evidence>
<evidence type="ECO:0000256" key="1">
    <source>
        <dbReference type="ARBA" id="ARBA00009592"/>
    </source>
</evidence>
<keyword evidence="5" id="KW-0472">Membrane</keyword>
<evidence type="ECO:0000313" key="6">
    <source>
        <dbReference type="EMBL" id="KAH0903495.1"/>
    </source>
</evidence>
<dbReference type="PANTHER" id="PTHR48062:SF25">
    <property type="entry name" value="RECEPTOR-LIKE PROTEIN 9A-RELATED"/>
    <property type="match status" value="1"/>
</dbReference>
<feature type="non-terminal residue" evidence="6">
    <location>
        <position position="1044"/>
    </location>
</feature>
<dbReference type="PANTHER" id="PTHR48062">
    <property type="entry name" value="RECEPTOR-LIKE PROTEIN 14"/>
    <property type="match status" value="1"/>
</dbReference>
<dbReference type="InterPro" id="IPR001611">
    <property type="entry name" value="Leu-rich_rpt"/>
</dbReference>
<keyword evidence="5" id="KW-0812">Transmembrane</keyword>
<keyword evidence="4" id="KW-0675">Receptor</keyword>
<dbReference type="SUPFAM" id="SSF52058">
    <property type="entry name" value="L domain-like"/>
    <property type="match status" value="4"/>
</dbReference>
<keyword evidence="2" id="KW-0433">Leucine-rich repeat</keyword>
<feature type="transmembrane region" description="Helical" evidence="5">
    <location>
        <begin position="1007"/>
        <end position="1031"/>
    </location>
</feature>
<name>A0ABQ8BFB1_BRANA</name>
<dbReference type="PRINTS" id="PR00019">
    <property type="entry name" value="LEURICHRPT"/>
</dbReference>
<keyword evidence="3" id="KW-0677">Repeat</keyword>
<evidence type="ECO:0000313" key="7">
    <source>
        <dbReference type="Proteomes" id="UP000824890"/>
    </source>
</evidence>
<accession>A0ABQ8BFB1</accession>
<keyword evidence="5" id="KW-1133">Transmembrane helix</keyword>
<dbReference type="Pfam" id="PF00560">
    <property type="entry name" value="LRR_1"/>
    <property type="match status" value="7"/>
</dbReference>
<dbReference type="EMBL" id="JAGKQM010000011">
    <property type="protein sequence ID" value="KAH0903495.1"/>
    <property type="molecule type" value="Genomic_DNA"/>
</dbReference>
<evidence type="ECO:0000256" key="5">
    <source>
        <dbReference type="SAM" id="Phobius"/>
    </source>
</evidence>
<dbReference type="InterPro" id="IPR032675">
    <property type="entry name" value="LRR_dom_sf"/>
</dbReference>
<evidence type="ECO:0000256" key="3">
    <source>
        <dbReference type="ARBA" id="ARBA00022737"/>
    </source>
</evidence>
<gene>
    <name evidence="6" type="ORF">HID58_042998</name>
</gene>
<feature type="transmembrane region" description="Helical" evidence="5">
    <location>
        <begin position="782"/>
        <end position="804"/>
    </location>
</feature>
<dbReference type="PROSITE" id="PS51450">
    <property type="entry name" value="LRR"/>
    <property type="match status" value="1"/>
</dbReference>
<proteinExistence type="inferred from homology"/>
<dbReference type="SMART" id="SM00365">
    <property type="entry name" value="LRR_SD22"/>
    <property type="match status" value="8"/>
</dbReference>
<evidence type="ECO:0000256" key="4">
    <source>
        <dbReference type="ARBA" id="ARBA00023170"/>
    </source>
</evidence>
<protein>
    <recommendedName>
        <fullName evidence="8">Leucine-rich repeat-containing N-terminal plant-type domain-containing protein</fullName>
    </recommendedName>
</protein>
<dbReference type="Proteomes" id="UP000824890">
    <property type="component" value="Unassembled WGS sequence"/>
</dbReference>
<reference evidence="6 7" key="1">
    <citation type="submission" date="2021-05" db="EMBL/GenBank/DDBJ databases">
        <title>Genome Assembly of Synthetic Allotetraploid Brassica napus Reveals Homoeologous Exchanges between Subgenomes.</title>
        <authorList>
            <person name="Davis J.T."/>
        </authorList>
    </citation>
    <scope>NUCLEOTIDE SEQUENCE [LARGE SCALE GENOMIC DNA]</scope>
    <source>
        <strain evidence="7">cv. Da-Ae</strain>
        <tissue evidence="6">Seedling</tissue>
    </source>
</reference>
<sequence>MVSLQMHGYRSCLEKERKGLLELNAYPNDTDSDCCQWERVKCNFTTGSVVGLFLNSTYTVRPLLNISLLYPFGELKTLNLDYFNYTGCWFDNIHGYKSLGKLKKLEILDLSHNFVNNNVLPILNAASPLKTLILHGNNMKGLFPIKELKDLKNLELLDVSGNMLSGPLPGLCQLKILRELDLSRNEVIGRLPQCFSSLTKLEVLDISSKKFSGTSPYLISNLTSLQYLSFSDNEFEGVFSVELITNLSKLKVFKLSSRTSFLQIENKIPLQPRFQLSVIELQYCNLETVPRFLQHQKDLRLINLSNNKLTGISPSWFLENYPRLQVLPLQNNSFTMLQLPRLLLNHSMQILDVSSNKFDQGLPENIRQVLANIRHMNLSNNGFQGNLPSSSHNNFSGSTLPMKLLTSCYKLFTWKLSYNSFTGQIFSQPAKLESLMVLIADNNQFTGIGDGLLNSTGLVYFDLSNNLLQGTIPSSLFNIPFKLLDLSRNKFSGSLPSNFSGRHMGLLYLHDNEFRGPVPSTLLENVMLLDLRNNKLSGTIPHFVSNRYILYLLLSGNTLTGHIPTSLCDLKSIKVLDLSNNKLNGSIPSCLNNAYSMSFVSRFLDLPLEFYLDYSGYLDFSVEFTSKRRYDSYTGESFDFIFGLDFSDNELRGEIPRELGDLQKMRALNLSYNSLSGLVPESFSNLTDIESIDLSSNVLNGSIPHNLTKLDYLVIFNVSHNNLSGSIPSQGKFLTLDETNYIGNPFLCGSPVNRSCDDNNTTGEKETNYRRKDGGVAIDMEMFYWSLGASYSVILVTFIVFLCFDSSWRRAWFRLVDAFINCFKCRTASEETHHRLLNDREEEMTEPSGRVLLLRNNRLRGHIPQNLCSLSSIKILDLANTKLNRSIPSCLNNISFGRGSSHDNDHHPLALAWIMNWEWSLDIQLEFDPAYDSNLKFIFEFASKSRYESYGLTPESFSNLTDIESLDLSFNMLWGPILQDLGKLHNRVVFNASYNNLSGSIPTSKEFLLSVAATYGVTWITFILFLCFDSYQRRAWFRLVDAFI</sequence>